<protein>
    <submittedName>
        <fullName evidence="3">Uncharacterized protein LOC117642008</fullName>
    </submittedName>
</protein>
<feature type="region of interest" description="Disordered" evidence="1">
    <location>
        <begin position="414"/>
        <end position="656"/>
    </location>
</feature>
<gene>
    <name evidence="3" type="primary">LOC117642008</name>
</gene>
<dbReference type="OrthoDB" id="8239336at2759"/>
<dbReference type="RefSeq" id="XP_034235644.1">
    <property type="nucleotide sequence ID" value="XM_034379753.1"/>
</dbReference>
<reference evidence="3" key="1">
    <citation type="submission" date="2025-08" db="UniProtKB">
        <authorList>
            <consortium name="RefSeq"/>
        </authorList>
    </citation>
    <scope>IDENTIFICATION</scope>
    <source>
        <tissue evidence="3">Total insect</tissue>
    </source>
</reference>
<dbReference type="InParanoid" id="A0A6P8ZJN1"/>
<keyword evidence="2" id="KW-1185">Reference proteome</keyword>
<dbReference type="Proteomes" id="UP000515158">
    <property type="component" value="Unplaced"/>
</dbReference>
<name>A0A6P8ZJN1_THRPL</name>
<evidence type="ECO:0000256" key="1">
    <source>
        <dbReference type="SAM" id="MobiDB-lite"/>
    </source>
</evidence>
<feature type="region of interest" description="Disordered" evidence="1">
    <location>
        <begin position="16"/>
        <end position="48"/>
    </location>
</feature>
<organism evidence="3">
    <name type="scientific">Thrips palmi</name>
    <name type="common">Melon thrips</name>
    <dbReference type="NCBI Taxonomy" id="161013"/>
    <lineage>
        <taxon>Eukaryota</taxon>
        <taxon>Metazoa</taxon>
        <taxon>Ecdysozoa</taxon>
        <taxon>Arthropoda</taxon>
        <taxon>Hexapoda</taxon>
        <taxon>Insecta</taxon>
        <taxon>Pterygota</taxon>
        <taxon>Neoptera</taxon>
        <taxon>Paraneoptera</taxon>
        <taxon>Thysanoptera</taxon>
        <taxon>Terebrantia</taxon>
        <taxon>Thripoidea</taxon>
        <taxon>Thripidae</taxon>
        <taxon>Thrips</taxon>
    </lineage>
</organism>
<sequence length="656" mass="73587">MVIRKQDIKKHLKFDDGGEVIGDADTSQARTGGRSSGRPYRSARNAGSSKDVVNLGAMSSGSFMNLLDGVTVNSCSENEDDNENASVPQENKNENAIVRLGKKNDNAFVLQENMIEKAIVSKEKRNDNAFVLQENMIEKAIVSKEKRNDNAFVLQENKNENAFGRQENKKDTASEAISGTIVAKNAERQSHPLVDKDKQSQVPNPHVESFSTVEVKTDEIRSESQDTSTFLDTTMPLFVDTQSQTDQCFLLCTCIKCKDIVQKFSTYMCKGYGDDCVYSNENVKGAKDLNGSGLTFNTSLQQGDDQLIPLYKGCSTNISVTCKGKLKILDKDPNSTDRDYVYAIMDDLFEPSVLANMTAEGRTPGSTKMDPKIKDTILIYLQNKFTGVDKLSVNESINAKCYCERRKLWGKNSEQVRKPLVKNKKKQKETESSLGDGESNENAKKDKGSDGEALDQRFKRRKGDKNCDEQKRLKRRRSKSKSKSSSSKKKAVPQVPYSPSPKQMKKKKVKNDSHDHPTKGNKRPRSVQDILDINTKEQTDFELSPIAKKIKKKTHEPGFPDKQKDLSLKSKHISQEVKSHKTEFWKGMASSSTPKHQKTARGENSKKKEKGQEQESDDNERNQNETESEADDEEEEIEHQDGEESSCDEETGSDTS</sequence>
<proteinExistence type="predicted"/>
<evidence type="ECO:0000313" key="2">
    <source>
        <dbReference type="Proteomes" id="UP000515158"/>
    </source>
</evidence>
<accession>A0A6P8ZJN1</accession>
<feature type="compositionally biased region" description="Basic and acidic residues" evidence="1">
    <location>
        <begin position="600"/>
        <end position="624"/>
    </location>
</feature>
<dbReference type="KEGG" id="tpal:117642008"/>
<evidence type="ECO:0000313" key="3">
    <source>
        <dbReference type="RefSeq" id="XP_034235644.1"/>
    </source>
</evidence>
<feature type="compositionally biased region" description="Basic residues" evidence="1">
    <location>
        <begin position="472"/>
        <end position="491"/>
    </location>
</feature>
<feature type="compositionally biased region" description="Acidic residues" evidence="1">
    <location>
        <begin position="626"/>
        <end position="656"/>
    </location>
</feature>
<dbReference type="GeneID" id="117642008"/>
<feature type="compositionally biased region" description="Basic and acidic residues" evidence="1">
    <location>
        <begin position="441"/>
        <end position="457"/>
    </location>
</feature>
<dbReference type="AlphaFoldDB" id="A0A6P8ZJN1"/>
<feature type="compositionally biased region" description="Basic and acidic residues" evidence="1">
    <location>
        <begin position="555"/>
        <end position="584"/>
    </location>
</feature>